<dbReference type="InterPro" id="IPR036938">
    <property type="entry name" value="PAP2/HPO_sf"/>
</dbReference>
<proteinExistence type="predicted"/>
<dbReference type="PANTHER" id="PTHR14969">
    <property type="entry name" value="SPHINGOSINE-1-PHOSPHATE PHOSPHOHYDROLASE"/>
    <property type="match status" value="1"/>
</dbReference>
<dbReference type="Proteomes" id="UP000034543">
    <property type="component" value="Unassembled WGS sequence"/>
</dbReference>
<dbReference type="AlphaFoldDB" id="A0A0G1EKF2"/>
<keyword evidence="1" id="KW-0812">Transmembrane</keyword>
<keyword evidence="1" id="KW-0472">Membrane</keyword>
<sequence length="203" mass="23055">MELFSALIALDEWLFLTINNAFHHPALDWIFVFFSFYPLIIWLLVGIVVVIVEERKDHRFILRLFLALVLAGMVASVFIKPIVGRKRPDLTHGSSVVIVNEKPAAVPFNNDFAFPSGHAAVAFAGAYVITREEVKHGKHSKQYRKLAAWIFYAFAALTAFSRIYLGKHYPLDVLAGGILGVGIGWFSWESVDTFFWVIWKRTV</sequence>
<gene>
    <name evidence="3" type="ORF">UV59_C0037G0010</name>
</gene>
<dbReference type="SMART" id="SM00014">
    <property type="entry name" value="acidPPc"/>
    <property type="match status" value="1"/>
</dbReference>
<evidence type="ECO:0000259" key="2">
    <source>
        <dbReference type="SMART" id="SM00014"/>
    </source>
</evidence>
<feature type="transmembrane region" description="Helical" evidence="1">
    <location>
        <begin position="177"/>
        <end position="199"/>
    </location>
</feature>
<comment type="caution">
    <text evidence="3">The sequence shown here is derived from an EMBL/GenBank/DDBJ whole genome shotgun (WGS) entry which is preliminary data.</text>
</comment>
<protein>
    <submittedName>
        <fullName evidence="3">Membrane-associated phospholipid phosphatase</fullName>
    </submittedName>
</protein>
<feature type="transmembrane region" description="Helical" evidence="1">
    <location>
        <begin position="112"/>
        <end position="130"/>
    </location>
</feature>
<feature type="transmembrane region" description="Helical" evidence="1">
    <location>
        <begin position="64"/>
        <end position="83"/>
    </location>
</feature>
<evidence type="ECO:0000256" key="1">
    <source>
        <dbReference type="SAM" id="Phobius"/>
    </source>
</evidence>
<dbReference type="STRING" id="1618436.UV59_C0037G0010"/>
<feature type="domain" description="Phosphatidic acid phosphatase type 2/haloperoxidase" evidence="2">
    <location>
        <begin position="60"/>
        <end position="188"/>
    </location>
</feature>
<evidence type="ECO:0000313" key="4">
    <source>
        <dbReference type="Proteomes" id="UP000034543"/>
    </source>
</evidence>
<name>A0A0G1EKF2_9BACT</name>
<dbReference type="SUPFAM" id="SSF48317">
    <property type="entry name" value="Acid phosphatase/Vanadium-dependent haloperoxidase"/>
    <property type="match status" value="1"/>
</dbReference>
<dbReference type="PANTHER" id="PTHR14969:SF13">
    <property type="entry name" value="AT30094P"/>
    <property type="match status" value="1"/>
</dbReference>
<evidence type="ECO:0000313" key="3">
    <source>
        <dbReference type="EMBL" id="KKS83521.1"/>
    </source>
</evidence>
<reference evidence="3 4" key="1">
    <citation type="journal article" date="2015" name="Nature">
        <title>rRNA introns, odd ribosomes, and small enigmatic genomes across a large radiation of phyla.</title>
        <authorList>
            <person name="Brown C.T."/>
            <person name="Hug L.A."/>
            <person name="Thomas B.C."/>
            <person name="Sharon I."/>
            <person name="Castelle C.J."/>
            <person name="Singh A."/>
            <person name="Wilkins M.J."/>
            <person name="Williams K.H."/>
            <person name="Banfield J.F."/>
        </authorList>
    </citation>
    <scope>NUCLEOTIDE SEQUENCE [LARGE SCALE GENOMIC DNA]</scope>
</reference>
<dbReference type="EMBL" id="LCFB01000037">
    <property type="protein sequence ID" value="KKS83521.1"/>
    <property type="molecule type" value="Genomic_DNA"/>
</dbReference>
<dbReference type="InterPro" id="IPR000326">
    <property type="entry name" value="PAP2/HPO"/>
</dbReference>
<feature type="transmembrane region" description="Helical" evidence="1">
    <location>
        <begin position="29"/>
        <end position="52"/>
    </location>
</feature>
<organism evidence="3 4">
    <name type="scientific">Candidatus Gottesmanbacteria bacterium GW2011_GWA1_43_11</name>
    <dbReference type="NCBI Taxonomy" id="1618436"/>
    <lineage>
        <taxon>Bacteria</taxon>
        <taxon>Candidatus Gottesmaniibacteriota</taxon>
    </lineage>
</organism>
<accession>A0A0G1EKF2</accession>
<feature type="transmembrane region" description="Helical" evidence="1">
    <location>
        <begin position="146"/>
        <end position="165"/>
    </location>
</feature>
<dbReference type="Pfam" id="PF01569">
    <property type="entry name" value="PAP2"/>
    <property type="match status" value="1"/>
</dbReference>
<keyword evidence="1" id="KW-1133">Transmembrane helix</keyword>
<dbReference type="Gene3D" id="1.20.144.10">
    <property type="entry name" value="Phosphatidic acid phosphatase type 2/haloperoxidase"/>
    <property type="match status" value="1"/>
</dbReference>